<gene>
    <name evidence="7" type="ORF">EOT10_27850</name>
</gene>
<sequence length="368" mass="40278">MQKPDILAAGAAEMDFGTAPVVQEALHEAVREHLLGYLPQALTDSVRRACADWQQDTYGWSVDADDVQLLPDVVRALHVAIQYFSKPATPVIVPTPAYPPFLKVPAVLGRPVIEVDMVNIKGRFTYDLEELDRAFRAGGHILLLCNPHNPTGRVLDRTELAALSEVVERHGGRVFADEVHAPLTYPGQQHIPYASISPAAAAHTITATSASKAWNLPGLKCAQVLLSNDADRNRWQRLDRLATDGTSVLGAVANAAAFRHGRPWLEQTIGLLDRNRHRLGCQLKQAHPCISYVPPEGTYLAWLDCRSLALDRTPARYFADRGQISTLDGGDCGRAGKGFVRLNFATDLDVLTRIVHRIAASLAPCRIS</sequence>
<dbReference type="GO" id="GO:0008483">
    <property type="term" value="F:transaminase activity"/>
    <property type="evidence" value="ECO:0007669"/>
    <property type="project" value="UniProtKB-KW"/>
</dbReference>
<keyword evidence="8" id="KW-1185">Reference proteome</keyword>
<dbReference type="OrthoDB" id="3224382at2"/>
<evidence type="ECO:0000313" key="7">
    <source>
        <dbReference type="EMBL" id="RVU20483.1"/>
    </source>
</evidence>
<dbReference type="PANTHER" id="PTHR43525:SF2">
    <property type="entry name" value="CYSTATHIONINE BETA-LYASE-RELATED"/>
    <property type="match status" value="1"/>
</dbReference>
<dbReference type="InterPro" id="IPR051798">
    <property type="entry name" value="Class-II_PLP-Dep_Aminotrans"/>
</dbReference>
<dbReference type="PANTHER" id="PTHR43525">
    <property type="entry name" value="PROTEIN MALY"/>
    <property type="match status" value="1"/>
</dbReference>
<dbReference type="GO" id="GO:0030170">
    <property type="term" value="F:pyridoxal phosphate binding"/>
    <property type="evidence" value="ECO:0007669"/>
    <property type="project" value="InterPro"/>
</dbReference>
<name>A0A437PE36_9ACTN</name>
<dbReference type="GO" id="GO:0047804">
    <property type="term" value="F:cysteine-S-conjugate beta-lyase activity"/>
    <property type="evidence" value="ECO:0007669"/>
    <property type="project" value="UniProtKB-EC"/>
</dbReference>
<dbReference type="Gene3D" id="3.90.1150.10">
    <property type="entry name" value="Aspartate Aminotransferase, domain 1"/>
    <property type="match status" value="1"/>
</dbReference>
<evidence type="ECO:0000256" key="5">
    <source>
        <dbReference type="ARBA" id="ARBA00037974"/>
    </source>
</evidence>
<dbReference type="EC" id="4.4.1.13" evidence="2"/>
<keyword evidence="7" id="KW-0032">Aminotransferase</keyword>
<dbReference type="Gene3D" id="3.40.640.10">
    <property type="entry name" value="Type I PLP-dependent aspartate aminotransferase-like (Major domain)"/>
    <property type="match status" value="1"/>
</dbReference>
<dbReference type="Pfam" id="PF00155">
    <property type="entry name" value="Aminotran_1_2"/>
    <property type="match status" value="1"/>
</dbReference>
<dbReference type="EMBL" id="RZYA01000015">
    <property type="protein sequence ID" value="RVU20483.1"/>
    <property type="molecule type" value="Genomic_DNA"/>
</dbReference>
<dbReference type="CDD" id="cd00609">
    <property type="entry name" value="AAT_like"/>
    <property type="match status" value="1"/>
</dbReference>
<dbReference type="Proteomes" id="UP000283128">
    <property type="component" value="Unassembled WGS sequence"/>
</dbReference>
<evidence type="ECO:0000313" key="8">
    <source>
        <dbReference type="Proteomes" id="UP000283128"/>
    </source>
</evidence>
<organism evidence="7 8">
    <name type="scientific">Streptomyces antnestii</name>
    <dbReference type="NCBI Taxonomy" id="2494256"/>
    <lineage>
        <taxon>Bacteria</taxon>
        <taxon>Bacillati</taxon>
        <taxon>Actinomycetota</taxon>
        <taxon>Actinomycetes</taxon>
        <taxon>Kitasatosporales</taxon>
        <taxon>Streptomycetaceae</taxon>
        <taxon>Streptomyces</taxon>
    </lineage>
</organism>
<reference evidence="7 8" key="1">
    <citation type="submission" date="2019-01" db="EMBL/GenBank/DDBJ databases">
        <title>Genome sequences of Streptomyces and Rhizobium isolates collected from root and soil.</title>
        <authorList>
            <person name="Chhettri S."/>
            <person name="Sevigny J.L."/>
            <person name="Sen A."/>
            <person name="Ennis N."/>
            <person name="Tisa L."/>
        </authorList>
    </citation>
    <scope>NUCLEOTIDE SEQUENCE [LARGE SCALE GENOMIC DNA]</scope>
    <source>
        <strain evidence="7 8">San01</strain>
    </source>
</reference>
<dbReference type="SUPFAM" id="SSF53383">
    <property type="entry name" value="PLP-dependent transferases"/>
    <property type="match status" value="1"/>
</dbReference>
<accession>A0A437PE36</accession>
<keyword evidence="4" id="KW-0456">Lyase</keyword>
<dbReference type="InterPro" id="IPR004839">
    <property type="entry name" value="Aminotransferase_I/II_large"/>
</dbReference>
<keyword evidence="7" id="KW-0808">Transferase</keyword>
<evidence type="ECO:0000256" key="3">
    <source>
        <dbReference type="ARBA" id="ARBA00022898"/>
    </source>
</evidence>
<evidence type="ECO:0000256" key="2">
    <source>
        <dbReference type="ARBA" id="ARBA00012224"/>
    </source>
</evidence>
<comment type="caution">
    <text evidence="7">The sequence shown here is derived from an EMBL/GenBank/DDBJ whole genome shotgun (WGS) entry which is preliminary data.</text>
</comment>
<keyword evidence="3" id="KW-0663">Pyridoxal phosphate</keyword>
<proteinExistence type="inferred from homology"/>
<evidence type="ECO:0000256" key="1">
    <source>
        <dbReference type="ARBA" id="ARBA00001933"/>
    </source>
</evidence>
<comment type="cofactor">
    <cofactor evidence="1">
        <name>pyridoxal 5'-phosphate</name>
        <dbReference type="ChEBI" id="CHEBI:597326"/>
    </cofactor>
</comment>
<dbReference type="InterPro" id="IPR015421">
    <property type="entry name" value="PyrdxlP-dep_Trfase_major"/>
</dbReference>
<comment type="similarity">
    <text evidence="5">Belongs to the class-II pyridoxal-phosphate-dependent aminotransferase family. MalY/PatB cystathionine beta-lyase subfamily.</text>
</comment>
<protein>
    <recommendedName>
        <fullName evidence="2">cysteine-S-conjugate beta-lyase</fullName>
        <ecNumber evidence="2">4.4.1.13</ecNumber>
    </recommendedName>
</protein>
<evidence type="ECO:0000259" key="6">
    <source>
        <dbReference type="Pfam" id="PF00155"/>
    </source>
</evidence>
<dbReference type="InterPro" id="IPR015424">
    <property type="entry name" value="PyrdxlP-dep_Trfase"/>
</dbReference>
<dbReference type="InterPro" id="IPR015422">
    <property type="entry name" value="PyrdxlP-dep_Trfase_small"/>
</dbReference>
<feature type="domain" description="Aminotransferase class I/classII large" evidence="6">
    <location>
        <begin position="10"/>
        <end position="358"/>
    </location>
</feature>
<evidence type="ECO:0000256" key="4">
    <source>
        <dbReference type="ARBA" id="ARBA00023239"/>
    </source>
</evidence>
<dbReference type="AlphaFoldDB" id="A0A437PE36"/>